<dbReference type="AlphaFoldDB" id="A0A1T5GM51"/>
<evidence type="ECO:0000256" key="1">
    <source>
        <dbReference type="SAM" id="SignalP"/>
    </source>
</evidence>
<dbReference type="Proteomes" id="UP000191112">
    <property type="component" value="Unassembled WGS sequence"/>
</dbReference>
<feature type="signal peptide" evidence="1">
    <location>
        <begin position="1"/>
        <end position="18"/>
    </location>
</feature>
<feature type="chain" id="PRO_5012323712" evidence="1">
    <location>
        <begin position="19"/>
        <end position="230"/>
    </location>
</feature>
<name>A0A1T5GM51_9FLAO</name>
<reference evidence="2 3" key="1">
    <citation type="submission" date="2017-02" db="EMBL/GenBank/DDBJ databases">
        <authorList>
            <person name="Peterson S.W."/>
        </authorList>
    </citation>
    <scope>NUCLEOTIDE SEQUENCE [LARGE SCALE GENOMIC DNA]</scope>
    <source>
        <strain evidence="2 3">DSM 22323</strain>
    </source>
</reference>
<accession>A0A1T5GM51</accession>
<gene>
    <name evidence="2" type="ORF">SAMN05660477_02977</name>
</gene>
<keyword evidence="1" id="KW-0732">Signal</keyword>
<keyword evidence="3" id="KW-1185">Reference proteome</keyword>
<dbReference type="OrthoDB" id="7675395at2"/>
<sequence>MKKVILFFVLIVFGQTFAQSNIEGIGIFKINKTKVAIIDSLKNVDYMLQVCEVPQTCNISSYASTTSKKIFELKKQDKIVSDYPLIDNAQVFILSKYDVADFTIKELRLKFYNGVLYDIHTDNIIPLVQKLELKYKSEPKVDEKEITCSSVYGQYKRTEGTYTTVFRDDTINASSVMYKFHNSKCKADVLAFFTMYDKKTSEAVRLKSDAVKAEIKQKQDVKTAEALKGL</sequence>
<protein>
    <submittedName>
        <fullName evidence="2">Uncharacterized protein</fullName>
    </submittedName>
</protein>
<dbReference type="EMBL" id="FUYZ01000013">
    <property type="protein sequence ID" value="SKC09482.1"/>
    <property type="molecule type" value="Genomic_DNA"/>
</dbReference>
<proteinExistence type="predicted"/>
<organism evidence="2 3">
    <name type="scientific">Soonwooa buanensis</name>
    <dbReference type="NCBI Taxonomy" id="619805"/>
    <lineage>
        <taxon>Bacteria</taxon>
        <taxon>Pseudomonadati</taxon>
        <taxon>Bacteroidota</taxon>
        <taxon>Flavobacteriia</taxon>
        <taxon>Flavobacteriales</taxon>
        <taxon>Weeksellaceae</taxon>
        <taxon>Chryseobacterium group</taxon>
        <taxon>Soonwooa</taxon>
    </lineage>
</organism>
<evidence type="ECO:0000313" key="3">
    <source>
        <dbReference type="Proteomes" id="UP000191112"/>
    </source>
</evidence>
<evidence type="ECO:0000313" key="2">
    <source>
        <dbReference type="EMBL" id="SKC09482.1"/>
    </source>
</evidence>
<dbReference type="RefSeq" id="WP_079668196.1">
    <property type="nucleotide sequence ID" value="NZ_FUYZ01000013.1"/>
</dbReference>